<feature type="transmembrane region" description="Helical" evidence="7">
    <location>
        <begin position="143"/>
        <end position="164"/>
    </location>
</feature>
<dbReference type="CDD" id="cd17329">
    <property type="entry name" value="MFS_MdtH_MDR_like"/>
    <property type="match status" value="1"/>
</dbReference>
<keyword evidence="4 7" id="KW-0812">Transmembrane</keyword>
<feature type="domain" description="Major facilitator superfamily (MFS) profile" evidence="8">
    <location>
        <begin position="19"/>
        <end position="402"/>
    </location>
</feature>
<evidence type="ECO:0000256" key="3">
    <source>
        <dbReference type="ARBA" id="ARBA00022475"/>
    </source>
</evidence>
<dbReference type="SUPFAM" id="SSF103473">
    <property type="entry name" value="MFS general substrate transporter"/>
    <property type="match status" value="1"/>
</dbReference>
<gene>
    <name evidence="9" type="ORF">AVDCRST_MAG43-987</name>
</gene>
<feature type="transmembrane region" description="Helical" evidence="7">
    <location>
        <begin position="277"/>
        <end position="298"/>
    </location>
</feature>
<evidence type="ECO:0000313" key="9">
    <source>
        <dbReference type="EMBL" id="CAA9550049.1"/>
    </source>
</evidence>
<dbReference type="InterPro" id="IPR036259">
    <property type="entry name" value="MFS_trans_sf"/>
</dbReference>
<keyword evidence="6 7" id="KW-0472">Membrane</keyword>
<evidence type="ECO:0000259" key="8">
    <source>
        <dbReference type="PROSITE" id="PS50850"/>
    </source>
</evidence>
<dbReference type="InterPro" id="IPR011701">
    <property type="entry name" value="MFS"/>
</dbReference>
<evidence type="ECO:0000256" key="4">
    <source>
        <dbReference type="ARBA" id="ARBA00022692"/>
    </source>
</evidence>
<evidence type="ECO:0000256" key="7">
    <source>
        <dbReference type="SAM" id="Phobius"/>
    </source>
</evidence>
<organism evidence="9">
    <name type="scientific">uncultured Thermomicrobiales bacterium</name>
    <dbReference type="NCBI Taxonomy" id="1645740"/>
    <lineage>
        <taxon>Bacteria</taxon>
        <taxon>Pseudomonadati</taxon>
        <taxon>Thermomicrobiota</taxon>
        <taxon>Thermomicrobia</taxon>
        <taxon>Thermomicrobiales</taxon>
        <taxon>environmental samples</taxon>
    </lineage>
</organism>
<name>A0A6J4UGY1_9BACT</name>
<evidence type="ECO:0000256" key="6">
    <source>
        <dbReference type="ARBA" id="ARBA00023136"/>
    </source>
</evidence>
<feature type="transmembrane region" description="Helical" evidence="7">
    <location>
        <begin position="220"/>
        <end position="242"/>
    </location>
</feature>
<proteinExistence type="predicted"/>
<keyword evidence="2" id="KW-0813">Transport</keyword>
<evidence type="ECO:0000256" key="5">
    <source>
        <dbReference type="ARBA" id="ARBA00022989"/>
    </source>
</evidence>
<evidence type="ECO:0000256" key="1">
    <source>
        <dbReference type="ARBA" id="ARBA00004651"/>
    </source>
</evidence>
<keyword evidence="3" id="KW-1003">Cell membrane</keyword>
<dbReference type="InterPro" id="IPR020846">
    <property type="entry name" value="MFS_dom"/>
</dbReference>
<dbReference type="PANTHER" id="PTHR23517">
    <property type="entry name" value="RESISTANCE PROTEIN MDTM, PUTATIVE-RELATED-RELATED"/>
    <property type="match status" value="1"/>
</dbReference>
<feature type="transmembrane region" description="Helical" evidence="7">
    <location>
        <begin position="341"/>
        <end position="363"/>
    </location>
</feature>
<evidence type="ECO:0000256" key="2">
    <source>
        <dbReference type="ARBA" id="ARBA00022448"/>
    </source>
</evidence>
<dbReference type="GO" id="GO:0022857">
    <property type="term" value="F:transmembrane transporter activity"/>
    <property type="evidence" value="ECO:0007669"/>
    <property type="project" value="InterPro"/>
</dbReference>
<dbReference type="Gene3D" id="1.20.1250.20">
    <property type="entry name" value="MFS general substrate transporter like domains"/>
    <property type="match status" value="1"/>
</dbReference>
<dbReference type="EMBL" id="CADCWI010000049">
    <property type="protein sequence ID" value="CAA9550049.1"/>
    <property type="molecule type" value="Genomic_DNA"/>
</dbReference>
<dbReference type="GO" id="GO:0005886">
    <property type="term" value="C:plasma membrane"/>
    <property type="evidence" value="ECO:0007669"/>
    <property type="project" value="UniProtKB-SubCell"/>
</dbReference>
<feature type="transmembrane region" description="Helical" evidence="7">
    <location>
        <begin position="375"/>
        <end position="393"/>
    </location>
</feature>
<dbReference type="InterPro" id="IPR050171">
    <property type="entry name" value="MFS_Transporters"/>
</dbReference>
<dbReference type="PROSITE" id="PS50850">
    <property type="entry name" value="MFS"/>
    <property type="match status" value="1"/>
</dbReference>
<comment type="subcellular location">
    <subcellularLocation>
        <location evidence="1">Cell membrane</location>
        <topology evidence="1">Multi-pass membrane protein</topology>
    </subcellularLocation>
</comment>
<reference evidence="9" key="1">
    <citation type="submission" date="2020-02" db="EMBL/GenBank/DDBJ databases">
        <authorList>
            <person name="Meier V. D."/>
        </authorList>
    </citation>
    <scope>NUCLEOTIDE SEQUENCE</scope>
    <source>
        <strain evidence="9">AVDCRST_MAG43</strain>
    </source>
</reference>
<dbReference type="Pfam" id="PF07690">
    <property type="entry name" value="MFS_1"/>
    <property type="match status" value="1"/>
</dbReference>
<accession>A0A6J4UGY1</accession>
<dbReference type="AlphaFoldDB" id="A0A6J4UGY1"/>
<dbReference type="PANTHER" id="PTHR23517:SF2">
    <property type="entry name" value="MULTIDRUG RESISTANCE PROTEIN MDTH"/>
    <property type="match status" value="1"/>
</dbReference>
<sequence>MPSPSSVDTLTEPQRRRGILALMILNFFAWGGFFLVVPLVAVHYVDELGWAAGTIGLLLAIRQFTQQSLTTLFGIVCDRVGPKPLICIGMLIRAVGFAAMAFAETFPLVLASLLLAGLGGAMFESPKNAATAYLSKPEERQRLYATIGVIGGLGVTIGTQLGAFLIRSDFATVCLVSGGAYVIIFLVMLMLMPSIRVSVGAETSFGGLALALRDRTFVRFLLMLTGYWFAWTQFSLTVTLAATDITGTDAAVSWIYAVNTAITIGLGYFLPRWLERWLAPVDLLIWGTFVLSIGLAVVGFATDTMSVLIAAGIFSVGAVLARPGQETVTANLADPAARGTYFGVAALSLAIGGGFGNLVGGLVYDLGRNHGMPTLPWFVFSGIGGLAAVGLLLNKRRFSAVRDIVTATRVEPSPVSPSLVTKPNPSR</sequence>
<feature type="transmembrane region" description="Helical" evidence="7">
    <location>
        <begin position="304"/>
        <end position="321"/>
    </location>
</feature>
<feature type="transmembrane region" description="Helical" evidence="7">
    <location>
        <begin position="254"/>
        <end position="270"/>
    </location>
</feature>
<feature type="transmembrane region" description="Helical" evidence="7">
    <location>
        <begin position="108"/>
        <end position="123"/>
    </location>
</feature>
<protein>
    <recommendedName>
        <fullName evidence="8">Major facilitator superfamily (MFS) profile domain-containing protein</fullName>
    </recommendedName>
</protein>
<feature type="transmembrane region" description="Helical" evidence="7">
    <location>
        <begin position="20"/>
        <end position="42"/>
    </location>
</feature>
<keyword evidence="5 7" id="KW-1133">Transmembrane helix</keyword>